<comment type="caution">
    <text evidence="1">The sequence shown here is derived from an EMBL/GenBank/DDBJ whole genome shotgun (WGS) entry which is preliminary data.</text>
</comment>
<evidence type="ECO:0000313" key="1">
    <source>
        <dbReference type="EMBL" id="GFA95611.1"/>
    </source>
</evidence>
<name>A0A699KI12_TANCI</name>
<proteinExistence type="predicted"/>
<gene>
    <name evidence="1" type="ORF">Tci_667583</name>
</gene>
<sequence length="121" mass="14370">RQLECLGGETDIVPLSCHILDDFEIQFGKEEFCLFTGLRFEVDYSADYKNEDDPIPFRRRVFSSAKDGILQFVLLGLEDRCKVSDWILKLANDRDGWDKYLWGLYVWPTLYYQLRDAKFNR</sequence>
<feature type="non-terminal residue" evidence="1">
    <location>
        <position position="1"/>
    </location>
</feature>
<reference evidence="1" key="1">
    <citation type="journal article" date="2019" name="Sci. Rep.">
        <title>Draft genome of Tanacetum cinerariifolium, the natural source of mosquito coil.</title>
        <authorList>
            <person name="Yamashiro T."/>
            <person name="Shiraishi A."/>
            <person name="Satake H."/>
            <person name="Nakayama K."/>
        </authorList>
    </citation>
    <scope>NUCLEOTIDE SEQUENCE</scope>
</reference>
<protein>
    <submittedName>
        <fullName evidence="1">Phospholipase-like protein</fullName>
    </submittedName>
</protein>
<dbReference type="EMBL" id="BKCJ010521641">
    <property type="protein sequence ID" value="GFA95611.1"/>
    <property type="molecule type" value="Genomic_DNA"/>
</dbReference>
<accession>A0A699KI12</accession>
<dbReference type="AlphaFoldDB" id="A0A699KI12"/>
<organism evidence="1">
    <name type="scientific">Tanacetum cinerariifolium</name>
    <name type="common">Dalmatian daisy</name>
    <name type="synonym">Chrysanthemum cinerariifolium</name>
    <dbReference type="NCBI Taxonomy" id="118510"/>
    <lineage>
        <taxon>Eukaryota</taxon>
        <taxon>Viridiplantae</taxon>
        <taxon>Streptophyta</taxon>
        <taxon>Embryophyta</taxon>
        <taxon>Tracheophyta</taxon>
        <taxon>Spermatophyta</taxon>
        <taxon>Magnoliopsida</taxon>
        <taxon>eudicotyledons</taxon>
        <taxon>Gunneridae</taxon>
        <taxon>Pentapetalae</taxon>
        <taxon>asterids</taxon>
        <taxon>campanulids</taxon>
        <taxon>Asterales</taxon>
        <taxon>Asteraceae</taxon>
        <taxon>Asteroideae</taxon>
        <taxon>Anthemideae</taxon>
        <taxon>Anthemidinae</taxon>
        <taxon>Tanacetum</taxon>
    </lineage>
</organism>